<keyword evidence="2" id="KW-0812">Transmembrane</keyword>
<sequence>MLGRLRPERHRPRTGRRGLAQLPGIASHSRPARLIASRHFRAGFTRARSRPRTPRARPRRLDGRRCRKPRGGDGGSRGIIAALFPPLHAVRRFHLRLGSLLGTLALLMATLAPVVSHLLAAQAMQMAPGRVERAPCGMPSMEHHVHGASGTAGTHATSGDMQDCGYCSFFAHLPVVSGVPVALFVVGRLVQARIAAQFESVRLVAPAGHIHARAPPLS</sequence>
<dbReference type="RefSeq" id="WP_406952958.1">
    <property type="nucleotide sequence ID" value="NZ_JAYMRW010000009.1"/>
</dbReference>
<evidence type="ECO:0000256" key="2">
    <source>
        <dbReference type="SAM" id="Phobius"/>
    </source>
</evidence>
<proteinExistence type="predicted"/>
<feature type="transmembrane region" description="Helical" evidence="2">
    <location>
        <begin position="169"/>
        <end position="190"/>
    </location>
</feature>
<protein>
    <submittedName>
        <fullName evidence="3">DUF2946 domain-containing protein</fullName>
    </submittedName>
</protein>
<evidence type="ECO:0000313" key="4">
    <source>
        <dbReference type="Proteomes" id="UP001390669"/>
    </source>
</evidence>
<name>A0ABU9SFF0_9BURK</name>
<evidence type="ECO:0000256" key="1">
    <source>
        <dbReference type="SAM" id="MobiDB-lite"/>
    </source>
</evidence>
<accession>A0ABU9SFF0</accession>
<dbReference type="EMBL" id="JAYMRW010000009">
    <property type="protein sequence ID" value="MEM5450091.1"/>
    <property type="molecule type" value="Genomic_DNA"/>
</dbReference>
<organism evidence="3 4">
    <name type="scientific">Paraburkholderia guartelaensis</name>
    <dbReference type="NCBI Taxonomy" id="2546446"/>
    <lineage>
        <taxon>Bacteria</taxon>
        <taxon>Pseudomonadati</taxon>
        <taxon>Pseudomonadota</taxon>
        <taxon>Betaproteobacteria</taxon>
        <taxon>Burkholderiales</taxon>
        <taxon>Burkholderiaceae</taxon>
        <taxon>Paraburkholderia</taxon>
    </lineage>
</organism>
<feature type="region of interest" description="Disordered" evidence="1">
    <location>
        <begin position="1"/>
        <end position="24"/>
    </location>
</feature>
<dbReference type="InterPro" id="IPR021333">
    <property type="entry name" value="DUF2946"/>
</dbReference>
<keyword evidence="4" id="KW-1185">Reference proteome</keyword>
<dbReference type="Proteomes" id="UP001390669">
    <property type="component" value="Unassembled WGS sequence"/>
</dbReference>
<feature type="region of interest" description="Disordered" evidence="1">
    <location>
        <begin position="44"/>
        <end position="75"/>
    </location>
</feature>
<gene>
    <name evidence="3" type="ORF">VSR33_21685</name>
</gene>
<keyword evidence="2" id="KW-0472">Membrane</keyword>
<feature type="compositionally biased region" description="Basic residues" evidence="1">
    <location>
        <begin position="7"/>
        <end position="16"/>
    </location>
</feature>
<comment type="caution">
    <text evidence="3">The sequence shown here is derived from an EMBL/GenBank/DDBJ whole genome shotgun (WGS) entry which is preliminary data.</text>
</comment>
<evidence type="ECO:0000313" key="3">
    <source>
        <dbReference type="EMBL" id="MEM5450091.1"/>
    </source>
</evidence>
<keyword evidence="2" id="KW-1133">Transmembrane helix</keyword>
<dbReference type="Pfam" id="PF11162">
    <property type="entry name" value="DUF2946"/>
    <property type="match status" value="1"/>
</dbReference>
<feature type="transmembrane region" description="Helical" evidence="2">
    <location>
        <begin position="100"/>
        <end position="120"/>
    </location>
</feature>
<reference evidence="3 4" key="1">
    <citation type="submission" date="2024-01" db="EMBL/GenBank/DDBJ databases">
        <title>The diversity of rhizobia nodulating Mimosa spp. in eleven states of Brazil covering several biomes is determined by host plant, location, and edaphic factors.</title>
        <authorList>
            <person name="Rouws L."/>
            <person name="Barauna A."/>
            <person name="Beukes C."/>
            <person name="De Faria S.M."/>
            <person name="Gross E."/>
            <person name="Dos Reis Junior F.B."/>
            <person name="Simon M."/>
            <person name="Maluk M."/>
            <person name="Odee D.W."/>
            <person name="Kenicer G."/>
            <person name="Young J.P.W."/>
            <person name="Reis V.M."/>
            <person name="Zilli J."/>
            <person name="James E.K."/>
        </authorList>
    </citation>
    <scope>NUCLEOTIDE SEQUENCE [LARGE SCALE GENOMIC DNA]</scope>
    <source>
        <strain evidence="3 4">JPY164</strain>
    </source>
</reference>
<feature type="compositionally biased region" description="Basic residues" evidence="1">
    <location>
        <begin position="44"/>
        <end position="58"/>
    </location>
</feature>